<dbReference type="InterPro" id="IPR050087">
    <property type="entry name" value="AON_synthase_class-II"/>
</dbReference>
<dbReference type="InterPro" id="IPR015421">
    <property type="entry name" value="PyrdxlP-dep_Trfase_major"/>
</dbReference>
<reference evidence="4 5" key="1">
    <citation type="submission" date="2018-04" db="EMBL/GenBank/DDBJ databases">
        <title>Flavobacterium sp. nov., isolated from glacier ice.</title>
        <authorList>
            <person name="Liu Q."/>
            <person name="Xin Y.-H."/>
        </authorList>
    </citation>
    <scope>NUCLEOTIDE SEQUENCE [LARGE SCALE GENOMIC DNA]</scope>
    <source>
        <strain evidence="4 5">RB1R5</strain>
    </source>
</reference>
<comment type="cofactor">
    <cofactor evidence="1">
        <name>pyridoxal 5'-phosphate</name>
        <dbReference type="ChEBI" id="CHEBI:597326"/>
    </cofactor>
</comment>
<dbReference type="InterPro" id="IPR015422">
    <property type="entry name" value="PyrdxlP-dep_Trfase_small"/>
</dbReference>
<feature type="domain" description="Aminotransferase class I/classII large" evidence="3">
    <location>
        <begin position="46"/>
        <end position="387"/>
    </location>
</feature>
<name>A0A2U1JHN8_9FLAO</name>
<organism evidence="4 5">
    <name type="scientific">Flavobacterium psychrotolerans</name>
    <dbReference type="NCBI Taxonomy" id="2169410"/>
    <lineage>
        <taxon>Bacteria</taxon>
        <taxon>Pseudomonadati</taxon>
        <taxon>Bacteroidota</taxon>
        <taxon>Flavobacteriia</taxon>
        <taxon>Flavobacteriales</taxon>
        <taxon>Flavobacteriaceae</taxon>
        <taxon>Flavobacterium</taxon>
    </lineage>
</organism>
<keyword evidence="5" id="KW-1185">Reference proteome</keyword>
<dbReference type="EMBL" id="QCZI01000015">
    <property type="protein sequence ID" value="PWA04383.1"/>
    <property type="molecule type" value="Genomic_DNA"/>
</dbReference>
<dbReference type="Pfam" id="PF00155">
    <property type="entry name" value="Aminotran_1_2"/>
    <property type="match status" value="1"/>
</dbReference>
<comment type="caution">
    <text evidence="4">The sequence shown here is derived from an EMBL/GenBank/DDBJ whole genome shotgun (WGS) entry which is preliminary data.</text>
</comment>
<dbReference type="AlphaFoldDB" id="A0A2U1JHN8"/>
<keyword evidence="2 4" id="KW-0808">Transferase</keyword>
<evidence type="ECO:0000259" key="3">
    <source>
        <dbReference type="Pfam" id="PF00155"/>
    </source>
</evidence>
<gene>
    <name evidence="4" type="ORF">DB895_11565</name>
</gene>
<dbReference type="RefSeq" id="WP_116725522.1">
    <property type="nucleotide sequence ID" value="NZ_QCZI01000015.1"/>
</dbReference>
<dbReference type="SUPFAM" id="SSF53383">
    <property type="entry name" value="PLP-dependent transferases"/>
    <property type="match status" value="1"/>
</dbReference>
<keyword evidence="4" id="KW-0032">Aminotransferase</keyword>
<dbReference type="PANTHER" id="PTHR13693:SF3">
    <property type="entry name" value="LD36009P"/>
    <property type="match status" value="1"/>
</dbReference>
<dbReference type="InterPro" id="IPR004839">
    <property type="entry name" value="Aminotransferase_I/II_large"/>
</dbReference>
<sequence length="817" mass="93367">METNKYNSHVNTIDECLTNGVNNGLFHINIDDQVLNGRTVQIDGNKLINFTSCSYLGLETDDRLKQGAINAVMKYGTQYSSSRAYSKCPLYEELEALFYDIFGYQTIVGPTTTLTHVAAIPILVGEKDFMINDHQVHASVQIGTQLAVAKGVKLDLLRHNNLNNLEDILKKTHGKHHKVWYMVDGLYSMYGDFAPLKDIQVLLDKYANFNLYIDDAHGMSWTGKNGSGYVLSQMELTDQVVLSTSLAKGFGAGGGLLVLNNKELSRKILTCGTSYTTGGPLQPPVLGACVASAKIHLTPDIYVYQNRVAELIERFIQKCDESCLPLMSHAASPIMYIGLGLPRVAYNMVKRLMKEGYFTNVGIFPGVPVRCAGVRITINRNQTIQDIDDLVACMTKHFPLVLAEENQTVADLERNFKTPLTTVAQRYPVQKKDETTSKFFIKQVRTIKEIDKNVWDDLLGNRGTFDWEGCRFLEETFCDNPEPENNWKFHYLIISDSLTGKPILATFFTELLCKDDMIAPAHVSQQIEEVRKKDKYYLTSKVVMLGSLLTEGNHLFIDRNNGQWQTALLELIRIMNDVKQECDATMLQLRDFDSNDIEMRDFLIKEGFIKVKMPDTHVLKNTKWQDENEYMKQLSKGNRWHFRRKILDNKPLFRVNVIDSENVLNENQTKNWHELYSNVKQKGLNINTYNLPLKLFNNMQLHPNWETVELRLKSGDKFHNEESLVAVGFCYKSSKNNYSMMAVGINYDYVYTHGCYRQALYQSVVRFGNLKCDNLYFGMDASIEKQRFGVEIIPKSVYIQANDNFNMELIGTIYNKN</sequence>
<dbReference type="Gene3D" id="3.40.640.10">
    <property type="entry name" value="Type I PLP-dependent aspartate aminotransferase-like (Major domain)"/>
    <property type="match status" value="1"/>
</dbReference>
<evidence type="ECO:0000313" key="4">
    <source>
        <dbReference type="EMBL" id="PWA04383.1"/>
    </source>
</evidence>
<evidence type="ECO:0000313" key="5">
    <source>
        <dbReference type="Proteomes" id="UP000245449"/>
    </source>
</evidence>
<accession>A0A2U1JHN8</accession>
<dbReference type="PANTHER" id="PTHR13693">
    <property type="entry name" value="CLASS II AMINOTRANSFERASE/8-AMINO-7-OXONONANOATE SYNTHASE"/>
    <property type="match status" value="1"/>
</dbReference>
<evidence type="ECO:0000256" key="1">
    <source>
        <dbReference type="ARBA" id="ARBA00001933"/>
    </source>
</evidence>
<protein>
    <submittedName>
        <fullName evidence="4">Aminotransferase class I/II</fullName>
    </submittedName>
</protein>
<dbReference type="InterPro" id="IPR015424">
    <property type="entry name" value="PyrdxlP-dep_Trfase"/>
</dbReference>
<proteinExistence type="predicted"/>
<dbReference type="GO" id="GO:0008483">
    <property type="term" value="F:transaminase activity"/>
    <property type="evidence" value="ECO:0007669"/>
    <property type="project" value="UniProtKB-KW"/>
</dbReference>
<dbReference type="Proteomes" id="UP000245449">
    <property type="component" value="Unassembled WGS sequence"/>
</dbReference>
<dbReference type="OrthoDB" id="9807157at2"/>
<dbReference type="Gene3D" id="3.90.1150.10">
    <property type="entry name" value="Aspartate Aminotransferase, domain 1"/>
    <property type="match status" value="1"/>
</dbReference>
<dbReference type="GO" id="GO:0030170">
    <property type="term" value="F:pyridoxal phosphate binding"/>
    <property type="evidence" value="ECO:0007669"/>
    <property type="project" value="InterPro"/>
</dbReference>
<evidence type="ECO:0000256" key="2">
    <source>
        <dbReference type="ARBA" id="ARBA00022679"/>
    </source>
</evidence>